<dbReference type="PANTHER" id="PTHR30557:SF1">
    <property type="entry name" value="PHOSPHOMETHYLPYRIMIDINE SYNTHASE, CHLOROPLASTIC"/>
    <property type="match status" value="1"/>
</dbReference>
<keyword evidence="6" id="KW-0408">Iron</keyword>
<dbReference type="PANTHER" id="PTHR30557">
    <property type="entry name" value="THIAMINE BIOSYNTHESIS PROTEIN THIC"/>
    <property type="match status" value="1"/>
</dbReference>
<dbReference type="AlphaFoldDB" id="A0A174MPX2"/>
<evidence type="ECO:0000313" key="10">
    <source>
        <dbReference type="EMBL" id="TSE48739.1"/>
    </source>
</evidence>
<reference evidence="10 12" key="2">
    <citation type="journal article" date="2019" name="Nat. Commun.">
        <title>Gram positive-like bacteriocins with broad spectrum anti-Bacteroidales activity encoded on mobile elements of the human gut microbiota.</title>
        <authorList>
            <person name="Bechon N."/>
            <person name="Coyne M.J.Jr."/>
            <person name="Laclare-Mceneany V."/>
            <person name="Chatzidaki-Livanis M."/>
            <person name="Ghigo J.-M."/>
            <person name="Comstock L.E."/>
        </authorList>
    </citation>
    <scope>NUCLEOTIDE SEQUENCE [LARGE SCALE GENOMIC DNA]</scope>
    <source>
        <strain evidence="10 12">CL01T12C17</strain>
    </source>
</reference>
<accession>A0A174MPX2</accession>
<dbReference type="GO" id="GO:0070284">
    <property type="term" value="F:phosphomethylpyrimidine synthase activity"/>
    <property type="evidence" value="ECO:0007669"/>
    <property type="project" value="UniProtKB-EC"/>
</dbReference>
<dbReference type="GO" id="GO:0009228">
    <property type="term" value="P:thiamine biosynthetic process"/>
    <property type="evidence" value="ECO:0007669"/>
    <property type="project" value="InterPro"/>
</dbReference>
<dbReference type="EMBL" id="CYZI01000046">
    <property type="protein sequence ID" value="CUP37171.1"/>
    <property type="molecule type" value="Genomic_DNA"/>
</dbReference>
<evidence type="ECO:0000313" key="12">
    <source>
        <dbReference type="Proteomes" id="UP000408523"/>
    </source>
</evidence>
<keyword evidence="5" id="KW-0862">Zinc</keyword>
<dbReference type="InterPro" id="IPR002817">
    <property type="entry name" value="ThiC/BzaA/B"/>
</dbReference>
<sequence length="353" mass="39317">MITFKEGLTIGDNSPIRINCNVGCNNIADIESELSKLEFIQSCNELPDMMMDLSLIELKKPLYKFIRNKLGLPFGTVLSYQKFTKSKGLQWEDVRDAFLRLCYDGVSFVTIHFTADQDLFFQANQIRKIPVTSRGGGIVLYDTKINKRTQNIFREHMDEIAEIALKHDVAISLGTTFRPGTILDACDAIHIDETLRQLNICRLLQNKGVKVMVENVGHITLDKISTHSKLLKEFNAPIMPLGPLPTDAAINEDHIANAIGASFAAYTGCAHIVNCVTRYEHSESAITQEAMVEAIKAARVAAHIVDLSRNISEAKFCDILITNKRVKKHSCFADGNNCVRCSTVCPLKLTAND</sequence>
<evidence type="ECO:0000256" key="6">
    <source>
        <dbReference type="ARBA" id="ARBA00023004"/>
    </source>
</evidence>
<dbReference type="Pfam" id="PF01964">
    <property type="entry name" value="ThiC_Rad_SAM"/>
    <property type="match status" value="1"/>
</dbReference>
<dbReference type="GO" id="GO:0046872">
    <property type="term" value="F:metal ion binding"/>
    <property type="evidence" value="ECO:0007669"/>
    <property type="project" value="UniProtKB-KW"/>
</dbReference>
<dbReference type="Proteomes" id="UP000408523">
    <property type="component" value="Unassembled WGS sequence"/>
</dbReference>
<proteinExistence type="predicted"/>
<dbReference type="GO" id="GO:0051539">
    <property type="term" value="F:4 iron, 4 sulfur cluster binding"/>
    <property type="evidence" value="ECO:0007669"/>
    <property type="project" value="UniProtKB-KW"/>
</dbReference>
<evidence type="ECO:0000256" key="3">
    <source>
        <dbReference type="ARBA" id="ARBA00022691"/>
    </source>
</evidence>
<name>A0A174MPX2_PHOVU</name>
<dbReference type="Gene3D" id="3.20.20.540">
    <property type="entry name" value="Radical SAM ThiC family, central domain"/>
    <property type="match status" value="1"/>
</dbReference>
<keyword evidence="2" id="KW-0004">4Fe-4S</keyword>
<keyword evidence="7" id="KW-0411">Iron-sulfur</keyword>
<dbReference type="InterPro" id="IPR038521">
    <property type="entry name" value="ThiC/Bza_core_dom"/>
</dbReference>
<evidence type="ECO:0000256" key="1">
    <source>
        <dbReference type="ARBA" id="ARBA00001966"/>
    </source>
</evidence>
<comment type="cofactor">
    <cofactor evidence="1">
        <name>[4Fe-4S] cluster</name>
        <dbReference type="ChEBI" id="CHEBI:49883"/>
    </cofactor>
</comment>
<evidence type="ECO:0000256" key="7">
    <source>
        <dbReference type="ARBA" id="ARBA00023014"/>
    </source>
</evidence>
<organism evidence="9 11">
    <name type="scientific">Phocaeicola vulgatus</name>
    <name type="common">Bacteroides vulgatus</name>
    <dbReference type="NCBI Taxonomy" id="821"/>
    <lineage>
        <taxon>Bacteria</taxon>
        <taxon>Pseudomonadati</taxon>
        <taxon>Bacteroidota</taxon>
        <taxon>Bacteroidia</taxon>
        <taxon>Bacteroidales</taxon>
        <taxon>Bacteroidaceae</taxon>
        <taxon>Phocaeicola</taxon>
    </lineage>
</organism>
<keyword evidence="3" id="KW-0949">S-adenosyl-L-methionine</keyword>
<dbReference type="RefSeq" id="WP_057250834.1">
    <property type="nucleotide sequence ID" value="NZ_CYZI01000046.1"/>
</dbReference>
<dbReference type="Proteomes" id="UP000095333">
    <property type="component" value="Unassembled WGS sequence"/>
</dbReference>
<reference evidence="9 11" key="1">
    <citation type="submission" date="2015-09" db="EMBL/GenBank/DDBJ databases">
        <authorList>
            <consortium name="Pathogen Informatics"/>
        </authorList>
    </citation>
    <scope>NUCLEOTIDE SEQUENCE [LARGE SCALE GENOMIC DNA]</scope>
    <source>
        <strain evidence="9 11">2789STDY5834842</strain>
    </source>
</reference>
<evidence type="ECO:0000256" key="2">
    <source>
        <dbReference type="ARBA" id="ARBA00022485"/>
    </source>
</evidence>
<gene>
    <name evidence="9" type="primary">thiC_2</name>
    <name evidence="10" type="synonym">thiC_1</name>
    <name evidence="10" type="ORF">EH214_02022</name>
    <name evidence="9" type="ORF">ERS852457_03971</name>
</gene>
<keyword evidence="4" id="KW-0479">Metal-binding</keyword>
<evidence type="ECO:0000313" key="11">
    <source>
        <dbReference type="Proteomes" id="UP000095333"/>
    </source>
</evidence>
<dbReference type="EMBL" id="RWHZ01000023">
    <property type="protein sequence ID" value="TSE48739.1"/>
    <property type="molecule type" value="Genomic_DNA"/>
</dbReference>
<evidence type="ECO:0000256" key="4">
    <source>
        <dbReference type="ARBA" id="ARBA00022723"/>
    </source>
</evidence>
<keyword evidence="8 9" id="KW-0456">Lyase</keyword>
<evidence type="ECO:0000313" key="9">
    <source>
        <dbReference type="EMBL" id="CUP37171.1"/>
    </source>
</evidence>
<dbReference type="EC" id="4.1.99.17" evidence="9 10"/>
<protein>
    <submittedName>
        <fullName evidence="9">Hydroxymethylpyrimidine synthase</fullName>
    </submittedName>
    <submittedName>
        <fullName evidence="10">Phosphomethylpyrimidine synthase</fullName>
        <ecNumber evidence="9 10">4.1.99.17</ecNumber>
    </submittedName>
</protein>
<evidence type="ECO:0000256" key="8">
    <source>
        <dbReference type="ARBA" id="ARBA00023239"/>
    </source>
</evidence>
<evidence type="ECO:0000256" key="5">
    <source>
        <dbReference type="ARBA" id="ARBA00022833"/>
    </source>
</evidence>